<sequence length="359" mass="37407">MSGVFPVVRGIRMRATKVNSCGLPISGPANRIVTDGFVTFNIDPVLKDAEELSQTNAAGKECVTDRTPPERKWYNIQAELCGVNTGLITLLNGWPQILDYDDNPIGFRDQKEVDDQFGVAFEVWTGGKSDDDCPTPTSDSIFSAPSSGLQYGYFLIAGKEFTLGAINIGAQVSTFTLSGISIAIPHWGRGPYNVASIDASGTPGRLLEPMDEDSHFAVFRTPVAPPEVTNGGEPLPLDILGKFVAPNYYFGGSGGEPAADVAPDQDEGTAYTLGTTGSVTAGTLKVKVNGVETAAIDWDATASEVKDALVAVDDGHVAADWAVTGGPLPGDVEIVPPAGVVLTLGTVALTGGSASLSLS</sequence>
<reference evidence="1 2" key="1">
    <citation type="submission" date="2018-02" db="EMBL/GenBank/DDBJ databases">
        <authorList>
            <person name="Ng W.L."/>
            <person name="Stoner T.H."/>
            <person name="Russell D.A."/>
            <person name="Garlena R.A."/>
            <person name="Stoner T.H."/>
            <person name="Pope W.H."/>
            <person name="Jacobs-Sera D."/>
            <person name="Hatfull G.F."/>
        </authorList>
    </citation>
    <scope>NUCLEOTIDE SEQUENCE [LARGE SCALE GENOMIC DNA]</scope>
</reference>
<evidence type="ECO:0000313" key="2">
    <source>
        <dbReference type="Proteomes" id="UP000241655"/>
    </source>
</evidence>
<organism evidence="1 2">
    <name type="scientific">Mycobacterium phage Baloo</name>
    <dbReference type="NCBI Taxonomy" id="2099645"/>
    <lineage>
        <taxon>Viruses</taxon>
        <taxon>Duplodnaviria</taxon>
        <taxon>Heunggongvirae</taxon>
        <taxon>Uroviricota</taxon>
        <taxon>Caudoviricetes</taxon>
        <taxon>Bclasvirinae</taxon>
        <taxon>Pipefishvirus</taxon>
        <taxon>Pipefishvirus athena</taxon>
    </lineage>
</organism>
<dbReference type="EMBL" id="MG920059">
    <property type="protein sequence ID" value="AVJ49027.1"/>
    <property type="molecule type" value="Genomic_DNA"/>
</dbReference>
<proteinExistence type="predicted"/>
<accession>A0A2P1CCT0</accession>
<name>A0A2P1CCT0_9CAUD</name>
<gene>
    <name evidence="1" type="primary">21</name>
    <name evidence="1" type="ORF">PBI_BALOO_21</name>
</gene>
<evidence type="ECO:0000313" key="1">
    <source>
        <dbReference type="EMBL" id="AVJ49027.1"/>
    </source>
</evidence>
<protein>
    <submittedName>
        <fullName evidence="1">Major tail protein</fullName>
    </submittedName>
</protein>
<dbReference type="Proteomes" id="UP000241655">
    <property type="component" value="Segment"/>
</dbReference>